<dbReference type="InterPro" id="IPR018376">
    <property type="entry name" value="Enoyl-CoA_hyd/isom_CS"/>
</dbReference>
<keyword evidence="6" id="KW-1185">Reference proteome</keyword>
<keyword evidence="2" id="KW-0843">Virulence</keyword>
<dbReference type="EMBL" id="JAJVDC020000011">
    <property type="protein sequence ID" value="KAL1635394.1"/>
    <property type="molecule type" value="Genomic_DNA"/>
</dbReference>
<dbReference type="Proteomes" id="UP001521116">
    <property type="component" value="Unassembled WGS sequence"/>
</dbReference>
<proteinExistence type="inferred from homology"/>
<dbReference type="Gene3D" id="1.10.12.10">
    <property type="entry name" value="Lyase 2-enoyl-coa Hydratase, Chain A, domain 2"/>
    <property type="match status" value="1"/>
</dbReference>
<dbReference type="InterPro" id="IPR029045">
    <property type="entry name" value="ClpP/crotonase-like_dom_sf"/>
</dbReference>
<comment type="similarity">
    <text evidence="1 4">Belongs to the enoyl-CoA hydratase/isomerase family.</text>
</comment>
<keyword evidence="3" id="KW-0456">Lyase</keyword>
<evidence type="ECO:0000256" key="1">
    <source>
        <dbReference type="ARBA" id="ARBA00005254"/>
    </source>
</evidence>
<evidence type="ECO:0000256" key="3">
    <source>
        <dbReference type="ARBA" id="ARBA00023239"/>
    </source>
</evidence>
<comment type="caution">
    <text evidence="5">The sequence shown here is derived from an EMBL/GenBank/DDBJ whole genome shotgun (WGS) entry which is preliminary data.</text>
</comment>
<protein>
    <submittedName>
        <fullName evidence="5">Secondary metabolism biosynthetic enzyme</fullName>
    </submittedName>
</protein>
<organism evidence="5 6">
    <name type="scientific">Neofusicoccum ribis</name>
    <dbReference type="NCBI Taxonomy" id="45134"/>
    <lineage>
        <taxon>Eukaryota</taxon>
        <taxon>Fungi</taxon>
        <taxon>Dikarya</taxon>
        <taxon>Ascomycota</taxon>
        <taxon>Pezizomycotina</taxon>
        <taxon>Dothideomycetes</taxon>
        <taxon>Dothideomycetes incertae sedis</taxon>
        <taxon>Botryosphaeriales</taxon>
        <taxon>Botryosphaeriaceae</taxon>
        <taxon>Neofusicoccum</taxon>
    </lineage>
</organism>
<evidence type="ECO:0000313" key="6">
    <source>
        <dbReference type="Proteomes" id="UP001521116"/>
    </source>
</evidence>
<name>A0ABR3T7W6_9PEZI</name>
<evidence type="ECO:0000256" key="4">
    <source>
        <dbReference type="RuleBase" id="RU003707"/>
    </source>
</evidence>
<accession>A0ABR3T7W6</accession>
<dbReference type="CDD" id="cd06558">
    <property type="entry name" value="crotonase-like"/>
    <property type="match status" value="1"/>
</dbReference>
<dbReference type="SUPFAM" id="SSF52096">
    <property type="entry name" value="ClpP/crotonase"/>
    <property type="match status" value="1"/>
</dbReference>
<gene>
    <name evidence="5" type="ORF">SLS56_001819</name>
</gene>
<dbReference type="InterPro" id="IPR001753">
    <property type="entry name" value="Enoyl-CoA_hydra/iso"/>
</dbReference>
<evidence type="ECO:0000313" key="5">
    <source>
        <dbReference type="EMBL" id="KAL1635394.1"/>
    </source>
</evidence>
<dbReference type="PROSITE" id="PS00166">
    <property type="entry name" value="ENOYL_COA_HYDRATASE"/>
    <property type="match status" value="1"/>
</dbReference>
<dbReference type="InterPro" id="IPR014748">
    <property type="entry name" value="Enoyl-CoA_hydra_C"/>
</dbReference>
<dbReference type="Pfam" id="PF00378">
    <property type="entry name" value="ECH_1"/>
    <property type="match status" value="1"/>
</dbReference>
<evidence type="ECO:0000256" key="2">
    <source>
        <dbReference type="ARBA" id="ARBA00023026"/>
    </source>
</evidence>
<dbReference type="PANTHER" id="PTHR11941:SF152">
    <property type="entry name" value="ENOYL-COA HYDRATASE_ISOMERASE FAMILY PROTEIN (AFU_ORTHOLOGUE AFUA_3G03410)"/>
    <property type="match status" value="1"/>
</dbReference>
<dbReference type="Gene3D" id="3.90.226.10">
    <property type="entry name" value="2-enoyl-CoA Hydratase, Chain A, domain 1"/>
    <property type="match status" value="1"/>
</dbReference>
<reference evidence="5 6" key="1">
    <citation type="submission" date="2024-02" db="EMBL/GenBank/DDBJ databases">
        <title>De novo assembly and annotation of 12 fungi associated with fruit tree decline syndrome in Ontario, Canada.</title>
        <authorList>
            <person name="Sulman M."/>
            <person name="Ellouze W."/>
            <person name="Ilyukhin E."/>
        </authorList>
    </citation>
    <scope>NUCLEOTIDE SEQUENCE [LARGE SCALE GENOMIC DNA]</scope>
    <source>
        <strain evidence="5 6">M1-105</strain>
    </source>
</reference>
<dbReference type="PANTHER" id="PTHR11941">
    <property type="entry name" value="ENOYL-COA HYDRATASE-RELATED"/>
    <property type="match status" value="1"/>
</dbReference>
<sequence length="184" mass="19680">MDAPGLAGLPRRRGRKPVIAAVNGICMGGGFEMTVNCDLVVAARKAVFALPEVKRGIAAVAGSLPRLTRIIGKQRAVEMALTGRNVTAQELHCWGLVNRVTGDGEGEVVRAAVELAEEICRNSPDGVMVSKEGINLGWEKASVEDGSALLIEGWYGRLMAGANFKEGIRAFAEKREPQWVPSKL</sequence>